<dbReference type="Pfam" id="PF02342">
    <property type="entry name" value="TerD"/>
    <property type="match status" value="1"/>
</dbReference>
<dbReference type="Gene3D" id="2.60.60.30">
    <property type="entry name" value="sav2460 like domains"/>
    <property type="match status" value="1"/>
</dbReference>
<name>E6UKF9_RUMA7</name>
<dbReference type="AlphaFoldDB" id="E6UKF9"/>
<dbReference type="PANTHER" id="PTHR32097:SF17">
    <property type="entry name" value="CAMP-BINDING PROTEIN 1-RELATED"/>
    <property type="match status" value="1"/>
</dbReference>
<feature type="compositionally biased region" description="Acidic residues" evidence="1">
    <location>
        <begin position="550"/>
        <end position="560"/>
    </location>
</feature>
<dbReference type="OrthoDB" id="2079357at2"/>
<evidence type="ECO:0000256" key="1">
    <source>
        <dbReference type="SAM" id="MobiDB-lite"/>
    </source>
</evidence>
<reference evidence="4" key="1">
    <citation type="journal article" date="2011" name="J. Bacteriol.">
        <title>Complete genome of the cellulolytic ruminal bacterium Ruminococcus albus 7.</title>
        <authorList>
            <person name="Suen G."/>
            <person name="Stevenson D.M."/>
            <person name="Bruce D.C."/>
            <person name="Chertkov O."/>
            <person name="Copeland A."/>
            <person name="Cheng J.F."/>
            <person name="Detter C."/>
            <person name="Detter J.C."/>
            <person name="Goodwin L.A."/>
            <person name="Han C.S."/>
            <person name="Hauser L.J."/>
            <person name="Ivanova N.N."/>
            <person name="Kyrpides N.C."/>
            <person name="Land M.L."/>
            <person name="Lapidus A."/>
            <person name="Lucas S."/>
            <person name="Ovchinnikova G."/>
            <person name="Pitluck S."/>
            <person name="Tapia R."/>
            <person name="Woyke T."/>
            <person name="Boyum J."/>
            <person name="Mead D."/>
            <person name="Weimer P.J."/>
        </authorList>
    </citation>
    <scope>NUCLEOTIDE SEQUENCE [LARGE SCALE GENOMIC DNA]</scope>
    <source>
        <strain evidence="4">ATCC 27210 / DSM 20455 / JCM 14654 / NCDO 2250 / 7</strain>
        <plasmid evidence="4">pRUMAL02</plasmid>
    </source>
</reference>
<dbReference type="InterPro" id="IPR003325">
    <property type="entry name" value="TerD"/>
</dbReference>
<dbReference type="PANTHER" id="PTHR32097">
    <property type="entry name" value="CAMP-BINDING PROTEIN 1-RELATED"/>
    <property type="match status" value="1"/>
</dbReference>
<evidence type="ECO:0000259" key="2">
    <source>
        <dbReference type="Pfam" id="PF02342"/>
    </source>
</evidence>
<dbReference type="HOGENOM" id="CLU_348472_0_0_9"/>
<keyword evidence="3" id="KW-0614">Plasmid</keyword>
<sequence length="809" mass="88217">MENTNLGVRNCGLVSYKINDDVLAEVLANNGFSGVGFDSSSGVRTVRTDDGLIFAKEGGEAELPQMIFMAWSGCGYNDLNAEDKTAYNEMKCTIGAQERADCLSYGIRSEKDDTVGSKLKVISELFAQTDIADKLDITVTRSSAAADGEEVFGFERIGFKNGSQVFWQLNFAGGSYTEDNAALLFKDGRLSITDADGHEWENGMVEEAMLSLNDAAALEGVTVLEKLSCRNIEKLVLLPVFLEVSDGALKGCTSLKEFDILKKNITIGRDVVGSGVVIGGCKGSTAEYYAVTGGAQFLLLEAPERKAMEFEIADGIVITADDHSVLRGADKKRLTLNDVGFVPYEDNDDDIDCEIIVMDTAEAEASELTVQLSSFGTLVDTETVRNDRNGYIKATIMRSTDREDIYSCVLEIDHSGTIICIHAEKQFDEEEITKGAEKALFERIKQLGESVQFGRKAVKGTAAVPNAVPASAETEPEAETEETIVPENYTAETEPEAETAETIASETYTTETEPEVETAEAIAPEIYTTETEPEAETAEAIAPEIYTTETEPEAETEETIAPETYTTESEPEAETEETIAPETYTKETEPEAETAETIAPEISAEKAEYIGEQNNTADDEIIDVEPEEIRSAEEGGTVRLVRGARFDLNDYASQMLVIDMDYQAEEGIDIDGYIFLLTENGKVRSDADLVFFGQKASVDKAINNHPQQTRMFTVELSKLDSEINKLAVAFAIYGDVEGQAFGKVNKPVVRISCGGKELCSYELSGLDDERSVVAMEIYNNNGWKAKTIGLGFRQALKTLCGSYGVDVKE</sequence>
<feature type="domain" description="TerD" evidence="2">
    <location>
        <begin position="638"/>
        <end position="803"/>
    </location>
</feature>
<geneLocation type="plasmid" evidence="3 4">
    <name>pRUMAL02</name>
</geneLocation>
<feature type="compositionally biased region" description="Acidic residues" evidence="1">
    <location>
        <begin position="474"/>
        <end position="484"/>
    </location>
</feature>
<evidence type="ECO:0000313" key="4">
    <source>
        <dbReference type="Proteomes" id="UP000006919"/>
    </source>
</evidence>
<feature type="compositionally biased region" description="Acidic residues" evidence="1">
    <location>
        <begin position="569"/>
        <end position="578"/>
    </location>
</feature>
<dbReference type="EMBL" id="CP002405">
    <property type="protein sequence ID" value="ADU24155.1"/>
    <property type="molecule type" value="Genomic_DNA"/>
</dbReference>
<dbReference type="KEGG" id="ral:Rumal_3718"/>
<organism evidence="3 4">
    <name type="scientific">Ruminococcus albus (strain ATCC 27210 / DSM 20455 / JCM 14654 / NCDO 2250 / 7)</name>
    <dbReference type="NCBI Taxonomy" id="697329"/>
    <lineage>
        <taxon>Bacteria</taxon>
        <taxon>Bacillati</taxon>
        <taxon>Bacillota</taxon>
        <taxon>Clostridia</taxon>
        <taxon>Eubacteriales</taxon>
        <taxon>Oscillospiraceae</taxon>
        <taxon>Ruminococcus</taxon>
    </lineage>
</organism>
<dbReference type="RefSeq" id="WP_013483700.1">
    <property type="nucleotide sequence ID" value="NC_014825.1"/>
</dbReference>
<dbReference type="CDD" id="cd06974">
    <property type="entry name" value="TerD_like"/>
    <property type="match status" value="1"/>
</dbReference>
<dbReference type="Proteomes" id="UP000006919">
    <property type="component" value="Plasmid pRUMAL02"/>
</dbReference>
<gene>
    <name evidence="3" type="ordered locus">Rumal_3718</name>
</gene>
<feature type="region of interest" description="Disordered" evidence="1">
    <location>
        <begin position="466"/>
        <end position="485"/>
    </location>
</feature>
<protein>
    <submittedName>
        <fullName evidence="3">Stress protein</fullName>
    </submittedName>
</protein>
<feature type="region of interest" description="Disordered" evidence="1">
    <location>
        <begin position="549"/>
        <end position="578"/>
    </location>
</feature>
<evidence type="ECO:0000313" key="3">
    <source>
        <dbReference type="EMBL" id="ADU24155.1"/>
    </source>
</evidence>
<dbReference type="InterPro" id="IPR051324">
    <property type="entry name" value="Stress/Tellurium_Resist"/>
</dbReference>
<accession>E6UKF9</accession>
<proteinExistence type="predicted"/>